<feature type="region of interest" description="Disordered" evidence="4">
    <location>
        <begin position="253"/>
        <end position="446"/>
    </location>
</feature>
<gene>
    <name evidence="6" type="ORF">MAR_030011</name>
</gene>
<feature type="compositionally biased region" description="Polar residues" evidence="4">
    <location>
        <begin position="375"/>
        <end position="389"/>
    </location>
</feature>
<dbReference type="PANTHER" id="PTHR24214">
    <property type="entry name" value="PDZ AND LIM DOMAIN PROTEIN ZASP"/>
    <property type="match status" value="1"/>
</dbReference>
<evidence type="ECO:0000313" key="6">
    <source>
        <dbReference type="EMBL" id="WAQ97321.1"/>
    </source>
</evidence>
<dbReference type="SMART" id="SM00735">
    <property type="entry name" value="ZM"/>
    <property type="match status" value="1"/>
</dbReference>
<evidence type="ECO:0000259" key="5">
    <source>
        <dbReference type="PROSITE" id="PS50106"/>
    </source>
</evidence>
<keyword evidence="2" id="KW-0963">Cytoplasm</keyword>
<protein>
    <submittedName>
        <fullName evidence="6">ZASP-like protein</fullName>
    </submittedName>
</protein>
<evidence type="ECO:0000256" key="4">
    <source>
        <dbReference type="SAM" id="MobiDB-lite"/>
    </source>
</evidence>
<feature type="domain" description="PDZ" evidence="5">
    <location>
        <begin position="5"/>
        <end position="87"/>
    </location>
</feature>
<dbReference type="Proteomes" id="UP001164746">
    <property type="component" value="Chromosome 2"/>
</dbReference>
<dbReference type="EMBL" id="CP111013">
    <property type="protein sequence ID" value="WAQ97321.1"/>
    <property type="molecule type" value="Genomic_DNA"/>
</dbReference>
<feature type="region of interest" description="Disordered" evidence="4">
    <location>
        <begin position="464"/>
        <end position="566"/>
    </location>
</feature>
<evidence type="ECO:0000256" key="3">
    <source>
        <dbReference type="ARBA" id="ARBA00023038"/>
    </source>
</evidence>
<sequence length="566" mass="61713">MSLVQVRLARDSLQTQWGFRLQGGKDLKQELVVQRVFANTPSEGELQRGDVILAINGRDLSNFTHKQAQDAISGGGGQIEFLVQRPQGTVTIKPLTPQTETRAPSFPTSPVRAPQIVIPIQKNRGPGSPTRIVPISPQKPSPVSPSAHPDTMDSAGFMPRKVTLNKFGGGTMNFGTSFGASPSSPQKAPASMGYRPVAPPAAAPVRDHQTPPINYQTQFTAPQHSPQQSPQIDALGLDEEDYPTAPVWERRKQFGKKAPSNPAVQRSRKPLPSFGRPRAADESVITFGTDYSKPLPKPVSPKHKYAPRQRPPPVNRQDDELDTGAAWSNTLRTEARQLKPWEREALETERYQAGTVDEPYRPHTQPPVAPKPKITQISTQSTVRSTSQLSPGSGPRSVSPSVPPKPSRSHARLPHQQHLSPAPHRAPDHVSGGYAPQDPGGVVHLQYNSPIGLYSADNVRDTYVGQTQGRAQAHGGQVQKPPAVPGDRDWNDSYVYKMVHSSDKTTTTSSSGRPGQAPTGETVTTSRVSHETKYPGQEPQRHVTETVRRQPVADYKFDSSIGLSDF</sequence>
<keyword evidence="3" id="KW-0479">Metal-binding</keyword>
<dbReference type="SUPFAM" id="SSF50156">
    <property type="entry name" value="PDZ domain-like"/>
    <property type="match status" value="1"/>
</dbReference>
<name>A0ABY7DI08_MYAAR</name>
<accession>A0ABY7DI08</accession>
<dbReference type="PANTHER" id="PTHR24214:SF38">
    <property type="entry name" value="PDZ AND LIM DOMAIN PROTEIN ZASP-RELATED"/>
    <property type="match status" value="1"/>
</dbReference>
<dbReference type="SMART" id="SM00228">
    <property type="entry name" value="PDZ"/>
    <property type="match status" value="1"/>
</dbReference>
<reference evidence="6" key="1">
    <citation type="submission" date="2022-11" db="EMBL/GenBank/DDBJ databases">
        <title>Centuries of genome instability and evolution in soft-shell clam transmissible cancer (bioRxiv).</title>
        <authorList>
            <person name="Hart S.F.M."/>
            <person name="Yonemitsu M.A."/>
            <person name="Giersch R.M."/>
            <person name="Beal B.F."/>
            <person name="Arriagada G."/>
            <person name="Davis B.W."/>
            <person name="Ostrander E.A."/>
            <person name="Goff S.P."/>
            <person name="Metzger M.J."/>
        </authorList>
    </citation>
    <scope>NUCLEOTIDE SEQUENCE</scope>
    <source>
        <strain evidence="6">MELC-2E11</strain>
        <tissue evidence="6">Siphon/mantle</tissue>
    </source>
</reference>
<feature type="compositionally biased region" description="Polar residues" evidence="4">
    <location>
        <begin position="211"/>
        <end position="231"/>
    </location>
</feature>
<feature type="compositionally biased region" description="Basic and acidic residues" evidence="4">
    <location>
        <begin position="528"/>
        <end position="548"/>
    </location>
</feature>
<dbReference type="InterPro" id="IPR036034">
    <property type="entry name" value="PDZ_sf"/>
</dbReference>
<evidence type="ECO:0000256" key="1">
    <source>
        <dbReference type="ARBA" id="ARBA00004496"/>
    </source>
</evidence>
<dbReference type="InterPro" id="IPR031847">
    <property type="entry name" value="PDLI1-4/Zasp-like_mid"/>
</dbReference>
<proteinExistence type="predicted"/>
<dbReference type="PROSITE" id="PS50106">
    <property type="entry name" value="PDZ"/>
    <property type="match status" value="1"/>
</dbReference>
<dbReference type="InterPro" id="IPR006643">
    <property type="entry name" value="Zasp-like_motif"/>
</dbReference>
<keyword evidence="7" id="KW-1185">Reference proteome</keyword>
<dbReference type="InterPro" id="IPR050604">
    <property type="entry name" value="PDZ-LIM_domain"/>
</dbReference>
<evidence type="ECO:0000256" key="2">
    <source>
        <dbReference type="ARBA" id="ARBA00022490"/>
    </source>
</evidence>
<dbReference type="Pfam" id="PF00595">
    <property type="entry name" value="PDZ"/>
    <property type="match status" value="1"/>
</dbReference>
<keyword evidence="3" id="KW-0440">LIM domain</keyword>
<evidence type="ECO:0000313" key="7">
    <source>
        <dbReference type="Proteomes" id="UP001164746"/>
    </source>
</evidence>
<comment type="subcellular location">
    <subcellularLocation>
        <location evidence="1">Cytoplasm</location>
    </subcellularLocation>
</comment>
<keyword evidence="3" id="KW-0862">Zinc</keyword>
<dbReference type="CDD" id="cd23068">
    <property type="entry name" value="PDZ_ZASP52-like"/>
    <property type="match status" value="1"/>
</dbReference>
<dbReference type="Pfam" id="PF15936">
    <property type="entry name" value="DUF4749"/>
    <property type="match status" value="1"/>
</dbReference>
<dbReference type="InterPro" id="IPR001478">
    <property type="entry name" value="PDZ"/>
</dbReference>
<feature type="region of interest" description="Disordered" evidence="4">
    <location>
        <begin position="120"/>
        <end position="155"/>
    </location>
</feature>
<dbReference type="Gene3D" id="2.30.42.10">
    <property type="match status" value="1"/>
</dbReference>
<feature type="compositionally biased region" description="Low complexity" evidence="4">
    <location>
        <begin position="180"/>
        <end position="191"/>
    </location>
</feature>
<feature type="compositionally biased region" description="Low complexity" evidence="4">
    <location>
        <begin position="390"/>
        <end position="400"/>
    </location>
</feature>
<feature type="compositionally biased region" description="Basic and acidic residues" evidence="4">
    <location>
        <begin position="333"/>
        <end position="350"/>
    </location>
</feature>
<feature type="region of interest" description="Disordered" evidence="4">
    <location>
        <begin position="178"/>
        <end position="231"/>
    </location>
</feature>
<organism evidence="6 7">
    <name type="scientific">Mya arenaria</name>
    <name type="common">Soft-shell clam</name>
    <dbReference type="NCBI Taxonomy" id="6604"/>
    <lineage>
        <taxon>Eukaryota</taxon>
        <taxon>Metazoa</taxon>
        <taxon>Spiralia</taxon>
        <taxon>Lophotrochozoa</taxon>
        <taxon>Mollusca</taxon>
        <taxon>Bivalvia</taxon>
        <taxon>Autobranchia</taxon>
        <taxon>Heteroconchia</taxon>
        <taxon>Euheterodonta</taxon>
        <taxon>Imparidentia</taxon>
        <taxon>Neoheterodontei</taxon>
        <taxon>Myida</taxon>
        <taxon>Myoidea</taxon>
        <taxon>Myidae</taxon>
        <taxon>Mya</taxon>
    </lineage>
</organism>